<evidence type="ECO:0000313" key="1">
    <source>
        <dbReference type="EMBL" id="MBS3649780.1"/>
    </source>
</evidence>
<keyword evidence="2" id="KW-1185">Reference proteome</keyword>
<dbReference type="Proteomes" id="UP000680348">
    <property type="component" value="Unassembled WGS sequence"/>
</dbReference>
<evidence type="ECO:0000313" key="2">
    <source>
        <dbReference type="Proteomes" id="UP000680348"/>
    </source>
</evidence>
<name>A0A942E2E7_9HYPH</name>
<sequence>MIGVKDRVPTRTMLFRAQIEETPMQEQERCSWEQAATAMPFLAAGQKMAIAAARLNAQALKSVMWYQIEVLGFMQHRFEQNLKLLDDLIESGEYNDAFDVCSVFVENAACEFNSEAGRMATIGSRLAVETASRVRKEADTRIEDIMAARIAA</sequence>
<dbReference type="EMBL" id="JAGWCR010000007">
    <property type="protein sequence ID" value="MBS3649780.1"/>
    <property type="molecule type" value="Genomic_DNA"/>
</dbReference>
<accession>A0A942E2E7</accession>
<dbReference type="AlphaFoldDB" id="A0A942E2E7"/>
<reference evidence="1" key="1">
    <citation type="submission" date="2021-04" db="EMBL/GenBank/DDBJ databases">
        <title>Pseudaminobacter soli sp. nov., isolated from paddy soil contaminated by heavy metals.</title>
        <authorList>
            <person name="Zhang K."/>
        </authorList>
    </citation>
    <scope>NUCLEOTIDE SEQUENCE</scope>
    <source>
        <strain evidence="1">19-2017</strain>
    </source>
</reference>
<protein>
    <submittedName>
        <fullName evidence="1">Phasin family protein</fullName>
    </submittedName>
</protein>
<comment type="caution">
    <text evidence="1">The sequence shown here is derived from an EMBL/GenBank/DDBJ whole genome shotgun (WGS) entry which is preliminary data.</text>
</comment>
<proteinExistence type="predicted"/>
<dbReference type="RefSeq" id="WP_188255343.1">
    <property type="nucleotide sequence ID" value="NZ_JABVCF010000007.1"/>
</dbReference>
<gene>
    <name evidence="1" type="ORF">KEU06_14300</name>
</gene>
<organism evidence="1 2">
    <name type="scientific">Pseudaminobacter soli</name>
    <name type="common">ex Zhang et al. 2022</name>
    <dbReference type="NCBI Taxonomy" id="2831468"/>
    <lineage>
        <taxon>Bacteria</taxon>
        <taxon>Pseudomonadati</taxon>
        <taxon>Pseudomonadota</taxon>
        <taxon>Alphaproteobacteria</taxon>
        <taxon>Hyphomicrobiales</taxon>
        <taxon>Phyllobacteriaceae</taxon>
        <taxon>Pseudaminobacter</taxon>
    </lineage>
</organism>